<reference evidence="2" key="1">
    <citation type="submission" date="2021-04" db="EMBL/GenBank/DDBJ databases">
        <authorList>
            <person name="Vanwijnsberghe S."/>
        </authorList>
    </citation>
    <scope>NUCLEOTIDE SEQUENCE</scope>
    <source>
        <strain evidence="2">LMG 31841</strain>
    </source>
</reference>
<accession>A0A9N8S0Q9</accession>
<feature type="signal peptide" evidence="1">
    <location>
        <begin position="1"/>
        <end position="24"/>
    </location>
</feature>
<protein>
    <submittedName>
        <fullName evidence="2">Uncharacterized protein</fullName>
    </submittedName>
</protein>
<keyword evidence="1" id="KW-0732">Signal</keyword>
<name>A0A9N8S0Q9_9BURK</name>
<evidence type="ECO:0000313" key="2">
    <source>
        <dbReference type="EMBL" id="CAG4918439.1"/>
    </source>
</evidence>
<keyword evidence="3" id="KW-1185">Reference proteome</keyword>
<dbReference type="AlphaFoldDB" id="A0A9N8S0Q9"/>
<dbReference type="Proteomes" id="UP000789704">
    <property type="component" value="Unassembled WGS sequence"/>
</dbReference>
<evidence type="ECO:0000256" key="1">
    <source>
        <dbReference type="SAM" id="SignalP"/>
    </source>
</evidence>
<dbReference type="RefSeq" id="WP_228882346.1">
    <property type="nucleotide sequence ID" value="NZ_CAJQYX010000037.1"/>
</dbReference>
<dbReference type="EMBL" id="CAJQZC010000010">
    <property type="protein sequence ID" value="CAG4918439.1"/>
    <property type="molecule type" value="Genomic_DNA"/>
</dbReference>
<feature type="chain" id="PRO_5040262375" evidence="1">
    <location>
        <begin position="25"/>
        <end position="175"/>
    </location>
</feature>
<proteinExistence type="predicted"/>
<organism evidence="2 3">
    <name type="scientific">Paraburkholderia saeva</name>
    <dbReference type="NCBI Taxonomy" id="2777537"/>
    <lineage>
        <taxon>Bacteria</taxon>
        <taxon>Pseudomonadati</taxon>
        <taxon>Pseudomonadota</taxon>
        <taxon>Betaproteobacteria</taxon>
        <taxon>Burkholderiales</taxon>
        <taxon>Burkholderiaceae</taxon>
        <taxon>Paraburkholderia</taxon>
    </lineage>
</organism>
<sequence length="175" mass="19423">MTCLCVWEGVIGALILVPGASAFADGPVGESWGVETVANIASPHMEVLSAIPDPQSYIHRYEMEYSSTQDNPFRAQIDQYYLAPIPYDHRYDHTAASSDPDRPSQQRVMNYLDVVHSAGPLIQIVQLPEYGSANVAHPQRRLTLILDQWNFSATARVSLNHSHTMGANLSVRRGF</sequence>
<evidence type="ECO:0000313" key="3">
    <source>
        <dbReference type="Proteomes" id="UP000789704"/>
    </source>
</evidence>
<gene>
    <name evidence="2" type="ORF">LMG31841_04786</name>
</gene>
<comment type="caution">
    <text evidence="2">The sequence shown here is derived from an EMBL/GenBank/DDBJ whole genome shotgun (WGS) entry which is preliminary data.</text>
</comment>